<dbReference type="Proteomes" id="UP001231189">
    <property type="component" value="Unassembled WGS sequence"/>
</dbReference>
<dbReference type="EMBL" id="JAUUTY010000005">
    <property type="protein sequence ID" value="KAK1630638.1"/>
    <property type="molecule type" value="Genomic_DNA"/>
</dbReference>
<dbReference type="PANTHER" id="PTHR34457">
    <property type="entry name" value="EMBRYO DEFECTIVE 2410"/>
    <property type="match status" value="1"/>
</dbReference>
<dbReference type="EMBL" id="JAUUTY010000005">
    <property type="protein sequence ID" value="KAK1630641.1"/>
    <property type="molecule type" value="Genomic_DNA"/>
</dbReference>
<accession>A0AAD8RVJ3</accession>
<proteinExistence type="predicted"/>
<comment type="caution">
    <text evidence="4">The sequence shown here is derived from an EMBL/GenBank/DDBJ whole genome shotgun (WGS) entry which is preliminary data.</text>
</comment>
<protein>
    <submittedName>
        <fullName evidence="4">Uncharacterized protein</fullName>
    </submittedName>
</protein>
<feature type="region of interest" description="Disordered" evidence="1">
    <location>
        <begin position="1"/>
        <end position="70"/>
    </location>
</feature>
<dbReference type="AlphaFoldDB" id="A0AAD8RVJ3"/>
<evidence type="ECO:0000313" key="5">
    <source>
        <dbReference type="Proteomes" id="UP001231189"/>
    </source>
</evidence>
<name>A0AAD8RVJ3_LOLMU</name>
<organism evidence="4 5">
    <name type="scientific">Lolium multiflorum</name>
    <name type="common">Italian ryegrass</name>
    <name type="synonym">Lolium perenne subsp. multiflorum</name>
    <dbReference type="NCBI Taxonomy" id="4521"/>
    <lineage>
        <taxon>Eukaryota</taxon>
        <taxon>Viridiplantae</taxon>
        <taxon>Streptophyta</taxon>
        <taxon>Embryophyta</taxon>
        <taxon>Tracheophyta</taxon>
        <taxon>Spermatophyta</taxon>
        <taxon>Magnoliopsida</taxon>
        <taxon>Liliopsida</taxon>
        <taxon>Poales</taxon>
        <taxon>Poaceae</taxon>
        <taxon>BOP clade</taxon>
        <taxon>Pooideae</taxon>
        <taxon>Poodae</taxon>
        <taxon>Poeae</taxon>
        <taxon>Poeae Chloroplast Group 2 (Poeae type)</taxon>
        <taxon>Loliodinae</taxon>
        <taxon>Loliinae</taxon>
        <taxon>Lolium</taxon>
    </lineage>
</organism>
<feature type="region of interest" description="Disordered" evidence="1">
    <location>
        <begin position="269"/>
        <end position="298"/>
    </location>
</feature>
<keyword evidence="2" id="KW-0472">Membrane</keyword>
<gene>
    <name evidence="3" type="ORF">QYE76_004953</name>
    <name evidence="4" type="ORF">QYE76_004956</name>
</gene>
<keyword evidence="2" id="KW-1133">Transmembrane helix</keyword>
<evidence type="ECO:0000313" key="4">
    <source>
        <dbReference type="EMBL" id="KAK1630641.1"/>
    </source>
</evidence>
<evidence type="ECO:0000313" key="3">
    <source>
        <dbReference type="EMBL" id="KAK1630638.1"/>
    </source>
</evidence>
<keyword evidence="5" id="KW-1185">Reference proteome</keyword>
<feature type="compositionally biased region" description="Basic and acidic residues" evidence="1">
    <location>
        <begin position="45"/>
        <end position="54"/>
    </location>
</feature>
<keyword evidence="2" id="KW-0812">Transmembrane</keyword>
<evidence type="ECO:0000256" key="2">
    <source>
        <dbReference type="SAM" id="Phobius"/>
    </source>
</evidence>
<dbReference type="PANTHER" id="PTHR34457:SF3">
    <property type="entry name" value="PROTEIN TIC236, CHLOROPLASTIC"/>
    <property type="match status" value="1"/>
</dbReference>
<feature type="transmembrane region" description="Helical" evidence="2">
    <location>
        <begin position="176"/>
        <end position="197"/>
    </location>
</feature>
<dbReference type="InterPro" id="IPR053022">
    <property type="entry name" value="Chloroplast_translocon_comp"/>
</dbReference>
<reference evidence="4" key="1">
    <citation type="submission" date="2023-07" db="EMBL/GenBank/DDBJ databases">
        <title>A chromosome-level genome assembly of Lolium multiflorum.</title>
        <authorList>
            <person name="Chen Y."/>
            <person name="Copetti D."/>
            <person name="Kolliker R."/>
            <person name="Studer B."/>
        </authorList>
    </citation>
    <scope>NUCLEOTIDE SEQUENCE</scope>
    <source>
        <strain evidence="4">02402/16</strain>
        <tissue evidence="4">Leaf</tissue>
    </source>
</reference>
<evidence type="ECO:0000256" key="1">
    <source>
        <dbReference type="SAM" id="MobiDB-lite"/>
    </source>
</evidence>
<sequence length="298" mass="32538">MRENSEPTEYAWGPVGDRRCANNNPSATPMCDRKVEPTPEAQARCTERPVHSDIHLASVPPHDRTSGLGSSAVHYSLPVSPSLSQSPTTSLRVSPLLAPPPLLLCRPRRTRTGRGHRHAPRPILTLARFDPPPLLRLKVSDSSDCPPAGTAHHHHRLPRPRDLIGSLASVWREGLFLVRCSAFAVVLSVAATLSWYAQLRARAFVEARLLPAACELLGDHAPHLLRRPARPRLLLRRAARRQDRIRPFASLSRGRVVVDALLSGPTALVAQKDSSHPTAPLHGGGRRHRRRGSTGGGA</sequence>